<dbReference type="AlphaFoldDB" id="A0A232EKT5"/>
<proteinExistence type="predicted"/>
<sequence length="151" mass="17395">MKSIKNKNGTRKPQERSNRPVALVIKDAEANSHADILREIKADLNLLMLGYSVNIIRKTVAEDLLFELRRTKEVKAQELQEAVKAVLMKEATIKRLQHEVVFEIKDLDTLTSKQDILEDLSKEFLKEKKIVEKMFVKTLWKSYGDTQTALA</sequence>
<reference evidence="1 2" key="1">
    <citation type="journal article" date="2017" name="Curr. Biol.">
        <title>The Evolution of Venom by Co-option of Single-Copy Genes.</title>
        <authorList>
            <person name="Martinson E.O."/>
            <person name="Mrinalini"/>
            <person name="Kelkar Y.D."/>
            <person name="Chang C.H."/>
            <person name="Werren J.H."/>
        </authorList>
    </citation>
    <scope>NUCLEOTIDE SEQUENCE [LARGE SCALE GENOMIC DNA]</scope>
    <source>
        <strain evidence="1 2">Alberta</strain>
        <tissue evidence="1">Whole body</tissue>
    </source>
</reference>
<gene>
    <name evidence="1" type="ORF">TSAR_011096</name>
</gene>
<accession>A0A232EKT5</accession>
<dbReference type="Proteomes" id="UP000215335">
    <property type="component" value="Unassembled WGS sequence"/>
</dbReference>
<protein>
    <submittedName>
        <fullName evidence="1">Uncharacterized protein</fullName>
    </submittedName>
</protein>
<keyword evidence="2" id="KW-1185">Reference proteome</keyword>
<evidence type="ECO:0000313" key="1">
    <source>
        <dbReference type="EMBL" id="OXU18963.1"/>
    </source>
</evidence>
<dbReference type="STRING" id="543379.A0A232EKT5"/>
<organism evidence="1 2">
    <name type="scientific">Trichomalopsis sarcophagae</name>
    <dbReference type="NCBI Taxonomy" id="543379"/>
    <lineage>
        <taxon>Eukaryota</taxon>
        <taxon>Metazoa</taxon>
        <taxon>Ecdysozoa</taxon>
        <taxon>Arthropoda</taxon>
        <taxon>Hexapoda</taxon>
        <taxon>Insecta</taxon>
        <taxon>Pterygota</taxon>
        <taxon>Neoptera</taxon>
        <taxon>Endopterygota</taxon>
        <taxon>Hymenoptera</taxon>
        <taxon>Apocrita</taxon>
        <taxon>Proctotrupomorpha</taxon>
        <taxon>Chalcidoidea</taxon>
        <taxon>Pteromalidae</taxon>
        <taxon>Pteromalinae</taxon>
        <taxon>Trichomalopsis</taxon>
    </lineage>
</organism>
<comment type="caution">
    <text evidence="1">The sequence shown here is derived from an EMBL/GenBank/DDBJ whole genome shotgun (WGS) entry which is preliminary data.</text>
</comment>
<dbReference type="EMBL" id="NNAY01003718">
    <property type="protein sequence ID" value="OXU18963.1"/>
    <property type="molecule type" value="Genomic_DNA"/>
</dbReference>
<evidence type="ECO:0000313" key="2">
    <source>
        <dbReference type="Proteomes" id="UP000215335"/>
    </source>
</evidence>
<name>A0A232EKT5_9HYME</name>